<feature type="transmembrane region" description="Helical" evidence="9">
    <location>
        <begin position="190"/>
        <end position="211"/>
    </location>
</feature>
<dbReference type="Pfam" id="PF02653">
    <property type="entry name" value="BPD_transp_2"/>
    <property type="match status" value="1"/>
</dbReference>
<evidence type="ECO:0000256" key="5">
    <source>
        <dbReference type="ARBA" id="ARBA00022970"/>
    </source>
</evidence>
<dbReference type="PANTHER" id="PTHR11795:SF445">
    <property type="entry name" value="AMINO ACID ABC TRANSPORTER PERMEASE PROTEIN"/>
    <property type="match status" value="1"/>
</dbReference>
<feature type="transmembrane region" description="Helical" evidence="9">
    <location>
        <begin position="42"/>
        <end position="75"/>
    </location>
</feature>
<dbReference type="Proteomes" id="UP000254889">
    <property type="component" value="Chromosome"/>
</dbReference>
<dbReference type="GO" id="GO:0005886">
    <property type="term" value="C:plasma membrane"/>
    <property type="evidence" value="ECO:0007669"/>
    <property type="project" value="UniProtKB-SubCell"/>
</dbReference>
<keyword evidence="2" id="KW-0813">Transport</keyword>
<keyword evidence="7 9" id="KW-0472">Membrane</keyword>
<evidence type="ECO:0000256" key="1">
    <source>
        <dbReference type="ARBA" id="ARBA00004651"/>
    </source>
</evidence>
<dbReference type="EMBL" id="CP031417">
    <property type="protein sequence ID" value="AXK81298.1"/>
    <property type="molecule type" value="Genomic_DNA"/>
</dbReference>
<evidence type="ECO:0000256" key="3">
    <source>
        <dbReference type="ARBA" id="ARBA00022475"/>
    </source>
</evidence>
<evidence type="ECO:0000313" key="11">
    <source>
        <dbReference type="Proteomes" id="UP000254889"/>
    </source>
</evidence>
<comment type="subcellular location">
    <subcellularLocation>
        <location evidence="1">Cell membrane</location>
        <topology evidence="1">Multi-pass membrane protein</topology>
    </subcellularLocation>
</comment>
<dbReference type="GO" id="GO:0022857">
    <property type="term" value="F:transmembrane transporter activity"/>
    <property type="evidence" value="ECO:0007669"/>
    <property type="project" value="InterPro"/>
</dbReference>
<feature type="transmembrane region" description="Helical" evidence="9">
    <location>
        <begin position="12"/>
        <end position="35"/>
    </location>
</feature>
<evidence type="ECO:0000256" key="8">
    <source>
        <dbReference type="ARBA" id="ARBA00037998"/>
    </source>
</evidence>
<keyword evidence="4 9" id="KW-0812">Transmembrane</keyword>
<evidence type="ECO:0000313" key="10">
    <source>
        <dbReference type="EMBL" id="AXK81298.1"/>
    </source>
</evidence>
<proteinExistence type="inferred from homology"/>
<dbReference type="RefSeq" id="WP_115691677.1">
    <property type="nucleotide sequence ID" value="NZ_CP031417.1"/>
</dbReference>
<sequence>MTLWLNIILQGVLVGGLYAMFAAGLSLIFGVMRLVNIAHGDLIVLAAYIALMVTTGLGINPLLALVIVVPVMALIGYGLQRGLLNRTLGDDLLPPLLVTFGLSIIIQNGLLELFTADSRKLQAGPIEVQSFQALPGVWIGALPLIQFVLAIAVIAGLQWLFYRTALGRAFRATSDDQAVAQLMGLDTRHVFAMAMALSLAVVAIAGVFLAVRANFDPSIGPARLIFGFEAVIIGGLGSLWGTLIGGIILGVAQAIGAQIDPGWQLLAGHIAFLAILAFRPQGFFPKVSH</sequence>
<evidence type="ECO:0000256" key="7">
    <source>
        <dbReference type="ARBA" id="ARBA00023136"/>
    </source>
</evidence>
<dbReference type="PANTHER" id="PTHR11795">
    <property type="entry name" value="BRANCHED-CHAIN AMINO ACID TRANSPORT SYSTEM PERMEASE PROTEIN LIVH"/>
    <property type="match status" value="1"/>
</dbReference>
<name>A0A345ZWK1_9HYPH</name>
<comment type="similarity">
    <text evidence="8">Belongs to the binding-protein-dependent transport system permease family. LivHM subfamily.</text>
</comment>
<evidence type="ECO:0000256" key="4">
    <source>
        <dbReference type="ARBA" id="ARBA00022692"/>
    </source>
</evidence>
<dbReference type="CDD" id="cd06582">
    <property type="entry name" value="TM_PBP1_LivH_like"/>
    <property type="match status" value="1"/>
</dbReference>
<dbReference type="KEGG" id="ptaw:DW352_12715"/>
<feature type="transmembrane region" description="Helical" evidence="9">
    <location>
        <begin position="261"/>
        <end position="278"/>
    </location>
</feature>
<reference evidence="10 11" key="1">
    <citation type="submission" date="2018-07" db="EMBL/GenBank/DDBJ databases">
        <authorList>
            <person name="Quirk P.G."/>
            <person name="Krulwich T.A."/>
        </authorList>
    </citation>
    <scope>NUCLEOTIDE SEQUENCE [LARGE SCALE GENOMIC DNA]</scope>
    <source>
        <strain evidence="10 11">CC-BB4</strain>
    </source>
</reference>
<dbReference type="InterPro" id="IPR001851">
    <property type="entry name" value="ABC_transp_permease"/>
</dbReference>
<feature type="transmembrane region" description="Helical" evidence="9">
    <location>
        <begin position="95"/>
        <end position="116"/>
    </location>
</feature>
<organism evidence="10 11">
    <name type="scientific">Pseudolabrys taiwanensis</name>
    <dbReference type="NCBI Taxonomy" id="331696"/>
    <lineage>
        <taxon>Bacteria</taxon>
        <taxon>Pseudomonadati</taxon>
        <taxon>Pseudomonadota</taxon>
        <taxon>Alphaproteobacteria</taxon>
        <taxon>Hyphomicrobiales</taxon>
        <taxon>Xanthobacteraceae</taxon>
        <taxon>Pseudolabrys</taxon>
    </lineage>
</organism>
<evidence type="ECO:0000256" key="2">
    <source>
        <dbReference type="ARBA" id="ARBA00022448"/>
    </source>
</evidence>
<keyword evidence="5" id="KW-0029">Amino-acid transport</keyword>
<dbReference type="AlphaFoldDB" id="A0A345ZWK1"/>
<evidence type="ECO:0000256" key="9">
    <source>
        <dbReference type="SAM" id="Phobius"/>
    </source>
</evidence>
<evidence type="ECO:0000256" key="6">
    <source>
        <dbReference type="ARBA" id="ARBA00022989"/>
    </source>
</evidence>
<keyword evidence="3" id="KW-1003">Cell membrane</keyword>
<dbReference type="GO" id="GO:0006865">
    <property type="term" value="P:amino acid transport"/>
    <property type="evidence" value="ECO:0007669"/>
    <property type="project" value="UniProtKB-KW"/>
</dbReference>
<dbReference type="InterPro" id="IPR052157">
    <property type="entry name" value="BCAA_transport_permease"/>
</dbReference>
<feature type="transmembrane region" description="Helical" evidence="9">
    <location>
        <begin position="231"/>
        <end position="255"/>
    </location>
</feature>
<protein>
    <submittedName>
        <fullName evidence="10">Branched-chain amino acid ABC transporter permease</fullName>
    </submittedName>
</protein>
<gene>
    <name evidence="10" type="ORF">DW352_12715</name>
</gene>
<accession>A0A345ZWK1</accession>
<keyword evidence="6 9" id="KW-1133">Transmembrane helix</keyword>
<feature type="transmembrane region" description="Helical" evidence="9">
    <location>
        <begin position="137"/>
        <end position="161"/>
    </location>
</feature>
<dbReference type="OrthoDB" id="9807115at2"/>
<keyword evidence="11" id="KW-1185">Reference proteome</keyword>